<reference evidence="1 2" key="1">
    <citation type="journal article" date="2021" name="Hortic Res">
        <title>Chromosome-scale assembly of the Dendrobium chrysotoxum genome enhances the understanding of orchid evolution.</title>
        <authorList>
            <person name="Zhang Y."/>
            <person name="Zhang G.Q."/>
            <person name="Zhang D."/>
            <person name="Liu X.D."/>
            <person name="Xu X.Y."/>
            <person name="Sun W.H."/>
            <person name="Yu X."/>
            <person name="Zhu X."/>
            <person name="Wang Z.W."/>
            <person name="Zhao X."/>
            <person name="Zhong W.Y."/>
            <person name="Chen H."/>
            <person name="Yin W.L."/>
            <person name="Huang T."/>
            <person name="Niu S.C."/>
            <person name="Liu Z.J."/>
        </authorList>
    </citation>
    <scope>NUCLEOTIDE SEQUENCE [LARGE SCALE GENOMIC DNA]</scope>
    <source>
        <strain evidence="1">Lindl</strain>
    </source>
</reference>
<evidence type="ECO:0000313" key="2">
    <source>
        <dbReference type="Proteomes" id="UP000775213"/>
    </source>
</evidence>
<evidence type="ECO:0000313" key="1">
    <source>
        <dbReference type="EMBL" id="KAH0453031.1"/>
    </source>
</evidence>
<accession>A0AAV7G990</accession>
<dbReference type="Proteomes" id="UP000775213">
    <property type="component" value="Unassembled WGS sequence"/>
</dbReference>
<comment type="caution">
    <text evidence="1">The sequence shown here is derived from an EMBL/GenBank/DDBJ whole genome shotgun (WGS) entry which is preliminary data.</text>
</comment>
<dbReference type="AlphaFoldDB" id="A0AAV7G990"/>
<sequence>MAVNRLVDSSFLVGSSKLRSFLDSLSGSPSNANFPNPKAINFCGLSFLWISEDEILTHVAPFWFALVGKFPAHHPSLDAIQRFFFKLNLNDEFLLTLLNSLHIHIKLVNDLDYSHD</sequence>
<name>A0AAV7G990_DENCH</name>
<gene>
    <name evidence="1" type="ORF">IEQ34_017355</name>
</gene>
<organism evidence="1 2">
    <name type="scientific">Dendrobium chrysotoxum</name>
    <name type="common">Orchid</name>
    <dbReference type="NCBI Taxonomy" id="161865"/>
    <lineage>
        <taxon>Eukaryota</taxon>
        <taxon>Viridiplantae</taxon>
        <taxon>Streptophyta</taxon>
        <taxon>Embryophyta</taxon>
        <taxon>Tracheophyta</taxon>
        <taxon>Spermatophyta</taxon>
        <taxon>Magnoliopsida</taxon>
        <taxon>Liliopsida</taxon>
        <taxon>Asparagales</taxon>
        <taxon>Orchidaceae</taxon>
        <taxon>Epidendroideae</taxon>
        <taxon>Malaxideae</taxon>
        <taxon>Dendrobiinae</taxon>
        <taxon>Dendrobium</taxon>
    </lineage>
</organism>
<protein>
    <submittedName>
        <fullName evidence="1">Uncharacterized protein</fullName>
    </submittedName>
</protein>
<proteinExistence type="predicted"/>
<dbReference type="EMBL" id="JAGFBR010000016">
    <property type="protein sequence ID" value="KAH0453031.1"/>
    <property type="molecule type" value="Genomic_DNA"/>
</dbReference>
<keyword evidence="2" id="KW-1185">Reference proteome</keyword>